<dbReference type="Gene3D" id="3.30.420.10">
    <property type="entry name" value="Ribonuclease H-like superfamily/Ribonuclease H"/>
    <property type="match status" value="1"/>
</dbReference>
<dbReference type="GO" id="GO:0005829">
    <property type="term" value="C:cytosol"/>
    <property type="evidence" value="ECO:0007669"/>
    <property type="project" value="TreeGrafter"/>
</dbReference>
<keyword evidence="1" id="KW-0540">Nuclease</keyword>
<keyword evidence="6" id="KW-1185">Reference proteome</keyword>
<dbReference type="PANTHER" id="PTHR30231">
    <property type="entry name" value="DNA POLYMERASE III SUBUNIT EPSILON"/>
    <property type="match status" value="1"/>
</dbReference>
<dbReference type="InterPro" id="IPR013520">
    <property type="entry name" value="Ribonucl_H"/>
</dbReference>
<reference evidence="6" key="1">
    <citation type="submission" date="2016-11" db="EMBL/GenBank/DDBJ databases">
        <authorList>
            <person name="Varghese N."/>
            <person name="Submissions S."/>
        </authorList>
    </citation>
    <scope>NUCLEOTIDE SEQUENCE [LARGE SCALE GENOMIC DNA]</scope>
    <source>
        <strain evidence="6">CGMCC 1.8995</strain>
    </source>
</reference>
<evidence type="ECO:0000256" key="1">
    <source>
        <dbReference type="ARBA" id="ARBA00022722"/>
    </source>
</evidence>
<organism evidence="5 6">
    <name type="scientific">Marisediminitalea aggregata</name>
    <dbReference type="NCBI Taxonomy" id="634436"/>
    <lineage>
        <taxon>Bacteria</taxon>
        <taxon>Pseudomonadati</taxon>
        <taxon>Pseudomonadota</taxon>
        <taxon>Gammaproteobacteria</taxon>
        <taxon>Alteromonadales</taxon>
        <taxon>Alteromonadaceae</taxon>
        <taxon>Marisediminitalea</taxon>
    </lineage>
</organism>
<sequence>MSNASAPSLSWWGRIQRWMAGGTLLPEERKHQMLRDMPLLAIDLELTSLDPKKAKITSIGWVEGKAGSIDVSSCYYEVVRASGDLEQSPVIHGLTADTIAQGVHVRDALKKLSQYAHTHVWVLHNAGLDMAVLDRVMAANEQQMENVITLDTLKLAVYQLQKQHEVLPPNSATLTVCRQRHHLPLAPAHNALDDAMATLQLWFAQYYSLDPKGTMSIQDFTHTQAVGCRNLGKIEN</sequence>
<dbReference type="CDD" id="cd06127">
    <property type="entry name" value="DEDDh"/>
    <property type="match status" value="1"/>
</dbReference>
<dbReference type="GO" id="GO:0003676">
    <property type="term" value="F:nucleic acid binding"/>
    <property type="evidence" value="ECO:0007669"/>
    <property type="project" value="InterPro"/>
</dbReference>
<dbReference type="STRING" id="634436.SAMN05216361_4196"/>
<name>A0A1M5RQV1_9ALTE</name>
<proteinExistence type="predicted"/>
<dbReference type="Proteomes" id="UP000184520">
    <property type="component" value="Unassembled WGS sequence"/>
</dbReference>
<accession>A0A1M5RQV1</accession>
<dbReference type="GO" id="GO:0006259">
    <property type="term" value="P:DNA metabolic process"/>
    <property type="evidence" value="ECO:0007669"/>
    <property type="project" value="UniProtKB-ARBA"/>
</dbReference>
<dbReference type="AlphaFoldDB" id="A0A1M5RQV1"/>
<gene>
    <name evidence="5" type="ORF">SAMN05216361_4196</name>
</gene>
<evidence type="ECO:0000313" key="6">
    <source>
        <dbReference type="Proteomes" id="UP000184520"/>
    </source>
</evidence>
<evidence type="ECO:0000259" key="4">
    <source>
        <dbReference type="SMART" id="SM00479"/>
    </source>
</evidence>
<evidence type="ECO:0000256" key="3">
    <source>
        <dbReference type="ARBA" id="ARBA00022839"/>
    </source>
</evidence>
<evidence type="ECO:0000256" key="2">
    <source>
        <dbReference type="ARBA" id="ARBA00022801"/>
    </source>
</evidence>
<feature type="domain" description="Exonuclease" evidence="4">
    <location>
        <begin position="38"/>
        <end position="211"/>
    </location>
</feature>
<evidence type="ECO:0000313" key="5">
    <source>
        <dbReference type="EMBL" id="SHH28594.1"/>
    </source>
</evidence>
<dbReference type="RefSeq" id="WP_245819300.1">
    <property type="nucleotide sequence ID" value="NZ_FQWD01000008.1"/>
</dbReference>
<protein>
    <submittedName>
        <fullName evidence="5">DNA polymerase-3 subunit epsilon</fullName>
    </submittedName>
</protein>
<dbReference type="PANTHER" id="PTHR30231:SF4">
    <property type="entry name" value="PROTEIN NEN2"/>
    <property type="match status" value="1"/>
</dbReference>
<keyword evidence="2" id="KW-0378">Hydrolase</keyword>
<keyword evidence="3" id="KW-0269">Exonuclease</keyword>
<dbReference type="SMART" id="SM00479">
    <property type="entry name" value="EXOIII"/>
    <property type="match status" value="1"/>
</dbReference>
<dbReference type="SUPFAM" id="SSF53098">
    <property type="entry name" value="Ribonuclease H-like"/>
    <property type="match status" value="1"/>
</dbReference>
<dbReference type="GO" id="GO:0008408">
    <property type="term" value="F:3'-5' exonuclease activity"/>
    <property type="evidence" value="ECO:0007669"/>
    <property type="project" value="TreeGrafter"/>
</dbReference>
<dbReference type="InterPro" id="IPR036397">
    <property type="entry name" value="RNaseH_sf"/>
</dbReference>
<dbReference type="Pfam" id="PF00929">
    <property type="entry name" value="RNase_T"/>
    <property type="match status" value="1"/>
</dbReference>
<dbReference type="EMBL" id="FQWD01000008">
    <property type="protein sequence ID" value="SHH28594.1"/>
    <property type="molecule type" value="Genomic_DNA"/>
</dbReference>
<dbReference type="InterPro" id="IPR012337">
    <property type="entry name" value="RNaseH-like_sf"/>
</dbReference>